<dbReference type="InterPro" id="IPR005119">
    <property type="entry name" value="LysR_subst-bd"/>
</dbReference>
<keyword evidence="3" id="KW-0238">DNA-binding</keyword>
<evidence type="ECO:0000256" key="3">
    <source>
        <dbReference type="ARBA" id="ARBA00023125"/>
    </source>
</evidence>
<dbReference type="SUPFAM" id="SSF46785">
    <property type="entry name" value="Winged helix' DNA-binding domain"/>
    <property type="match status" value="1"/>
</dbReference>
<dbReference type="Pfam" id="PF00126">
    <property type="entry name" value="HTH_1"/>
    <property type="match status" value="1"/>
</dbReference>
<dbReference type="Proteomes" id="UP001487305">
    <property type="component" value="Unassembled WGS sequence"/>
</dbReference>
<evidence type="ECO:0000256" key="2">
    <source>
        <dbReference type="ARBA" id="ARBA00023015"/>
    </source>
</evidence>
<keyword evidence="7" id="KW-1185">Reference proteome</keyword>
<dbReference type="InterPro" id="IPR036390">
    <property type="entry name" value="WH_DNA-bd_sf"/>
</dbReference>
<feature type="domain" description="HTH lysR-type" evidence="5">
    <location>
        <begin position="11"/>
        <end position="68"/>
    </location>
</feature>
<gene>
    <name evidence="6" type="ORF">AAA083_08500</name>
</gene>
<evidence type="ECO:0000259" key="5">
    <source>
        <dbReference type="PROSITE" id="PS50931"/>
    </source>
</evidence>
<evidence type="ECO:0000313" key="6">
    <source>
        <dbReference type="EMBL" id="MEQ3363014.1"/>
    </source>
</evidence>
<dbReference type="InterPro" id="IPR000847">
    <property type="entry name" value="LysR_HTH_N"/>
</dbReference>
<dbReference type="PROSITE" id="PS50931">
    <property type="entry name" value="HTH_LYSR"/>
    <property type="match status" value="1"/>
</dbReference>
<proteinExistence type="inferred from homology"/>
<dbReference type="RefSeq" id="WP_245874563.1">
    <property type="nucleotide sequence ID" value="NZ_DBFADM010000022.1"/>
</dbReference>
<dbReference type="PANTHER" id="PTHR30346:SF0">
    <property type="entry name" value="HCA OPERON TRANSCRIPTIONAL ACTIVATOR HCAR"/>
    <property type="match status" value="1"/>
</dbReference>
<dbReference type="EMBL" id="JBBNOP010000006">
    <property type="protein sequence ID" value="MEQ3363014.1"/>
    <property type="molecule type" value="Genomic_DNA"/>
</dbReference>
<dbReference type="Pfam" id="PF03466">
    <property type="entry name" value="LysR_substrate"/>
    <property type="match status" value="1"/>
</dbReference>
<comment type="caution">
    <text evidence="6">The sequence shown here is derived from an EMBL/GenBank/DDBJ whole genome shotgun (WGS) entry which is preliminary data.</text>
</comment>
<dbReference type="PANTHER" id="PTHR30346">
    <property type="entry name" value="TRANSCRIPTIONAL DUAL REGULATOR HCAR-RELATED"/>
    <property type="match status" value="1"/>
</dbReference>
<evidence type="ECO:0000256" key="4">
    <source>
        <dbReference type="ARBA" id="ARBA00023163"/>
    </source>
</evidence>
<dbReference type="Gene3D" id="1.10.10.10">
    <property type="entry name" value="Winged helix-like DNA-binding domain superfamily/Winged helix DNA-binding domain"/>
    <property type="match status" value="1"/>
</dbReference>
<dbReference type="Gene3D" id="3.40.190.290">
    <property type="match status" value="1"/>
</dbReference>
<dbReference type="InterPro" id="IPR036388">
    <property type="entry name" value="WH-like_DNA-bd_sf"/>
</dbReference>
<accession>A0ABV1JD75</accession>
<keyword evidence="2" id="KW-0805">Transcription regulation</keyword>
<comment type="similarity">
    <text evidence="1">Belongs to the LysR transcriptional regulatory family.</text>
</comment>
<sequence>MGVETVAKFRMDTDQKRYFCTLSSAGNITQAANALYLSRQGLSKSMRALEAQIGAQLFVRGKKGVELTEAGRILLRYLREEDRLWDACVADVRDAEKTAPELVRVGLLSMYVGYDQKRDLLASFQGDASIRIEIVDGDHDAFWDAIAEGEMEFAFTVKPPDDFGLPTIKLCDDSLSVLLSVNDPLARKKCIDFETDLRGKTVIQTSPYKGRLYETAFRNHGIKCELLLHDKNLMLAQVSTSEDCFIIQTHYAKALVTDQVCMRLLVNAPIEMDSMFVFRPDLSETGRVVARRLLERYGKEAELDAFFETGEEQAECGREIVYNSCHD</sequence>
<name>A0ABV1JD75_9ACTN</name>
<organism evidence="6 7">
    <name type="scientific">Raoultibacter massiliensis</name>
    <dbReference type="NCBI Taxonomy" id="1852371"/>
    <lineage>
        <taxon>Bacteria</taxon>
        <taxon>Bacillati</taxon>
        <taxon>Actinomycetota</taxon>
        <taxon>Coriobacteriia</taxon>
        <taxon>Eggerthellales</taxon>
        <taxon>Eggerthellaceae</taxon>
        <taxon>Raoultibacter</taxon>
    </lineage>
</organism>
<keyword evidence="4" id="KW-0804">Transcription</keyword>
<protein>
    <submittedName>
        <fullName evidence="6">LysR family transcriptional regulator</fullName>
    </submittedName>
</protein>
<dbReference type="CDD" id="cd05466">
    <property type="entry name" value="PBP2_LTTR_substrate"/>
    <property type="match status" value="1"/>
</dbReference>
<reference evidence="6 7" key="1">
    <citation type="submission" date="2024-04" db="EMBL/GenBank/DDBJ databases">
        <title>Human intestinal bacterial collection.</title>
        <authorList>
            <person name="Pauvert C."/>
            <person name="Hitch T.C.A."/>
            <person name="Clavel T."/>
        </authorList>
    </citation>
    <scope>NUCLEOTIDE SEQUENCE [LARGE SCALE GENOMIC DNA]</scope>
    <source>
        <strain evidence="6 7">CLA-KB-H42</strain>
    </source>
</reference>
<evidence type="ECO:0000313" key="7">
    <source>
        <dbReference type="Proteomes" id="UP001487305"/>
    </source>
</evidence>
<dbReference type="SUPFAM" id="SSF53850">
    <property type="entry name" value="Periplasmic binding protein-like II"/>
    <property type="match status" value="1"/>
</dbReference>
<dbReference type="PRINTS" id="PR00039">
    <property type="entry name" value="HTHLYSR"/>
</dbReference>
<evidence type="ECO:0000256" key="1">
    <source>
        <dbReference type="ARBA" id="ARBA00009437"/>
    </source>
</evidence>